<evidence type="ECO:0000313" key="2">
    <source>
        <dbReference type="EMBL" id="PNV67219.1"/>
    </source>
</evidence>
<sequence length="215" mass="22798">MNMKRIGTLAAAFALTAFAACALAGCGASLDREVTVQDITFKVPKTWLESPGGNGSSGAVVFTEDNEDLDEDETGNSLTISYEKLGAPTAAVVEEQVGAAEQEGKVIEEEGAMPAEKAESAKPVARTAAEAIAAKQADLEKKYGITAWSIDKEKSKVIDGAQVTVYEYSFVKDIEGQKRKYESKAAYVVTTDTLYEIAVVGDKADINGVVDSIEL</sequence>
<feature type="chain" id="PRO_5014456752" description="PsbP C-terminal domain-containing protein" evidence="1">
    <location>
        <begin position="20"/>
        <end position="215"/>
    </location>
</feature>
<dbReference type="Proteomes" id="UP000236197">
    <property type="component" value="Unassembled WGS sequence"/>
</dbReference>
<dbReference type="PROSITE" id="PS51257">
    <property type="entry name" value="PROKAR_LIPOPROTEIN"/>
    <property type="match status" value="1"/>
</dbReference>
<dbReference type="RefSeq" id="WP_103265447.1">
    <property type="nucleotide sequence ID" value="NZ_CABMLE010000011.1"/>
</dbReference>
<keyword evidence="1" id="KW-0732">Signal</keyword>
<feature type="signal peptide" evidence="1">
    <location>
        <begin position="1"/>
        <end position="19"/>
    </location>
</feature>
<comment type="caution">
    <text evidence="2">The sequence shown here is derived from an EMBL/GenBank/DDBJ whole genome shotgun (WGS) entry which is preliminary data.</text>
</comment>
<evidence type="ECO:0008006" key="4">
    <source>
        <dbReference type="Google" id="ProtNLM"/>
    </source>
</evidence>
<proteinExistence type="predicted"/>
<dbReference type="AlphaFoldDB" id="A0A2K2UAB7"/>
<reference evidence="3" key="1">
    <citation type="submission" date="2018-01" db="EMBL/GenBank/DDBJ databases">
        <title>Rubneribacter badeniensis gen. nov., sp. nov., and Colonibacter rubneri, gen. nov., sp. nov., WGS of new members of the Eggerthellaceae.</title>
        <authorList>
            <person name="Danylec N."/>
            <person name="Stoll D.A."/>
            <person name="Doetsch A."/>
            <person name="Kulling S.E."/>
            <person name="Huch M."/>
        </authorList>
    </citation>
    <scope>NUCLEOTIDE SEQUENCE [LARGE SCALE GENOMIC DNA]</scope>
    <source>
        <strain evidence="3">ResAG-96</strain>
    </source>
</reference>
<dbReference type="EMBL" id="PPEK01000011">
    <property type="protein sequence ID" value="PNV67219.1"/>
    <property type="molecule type" value="Genomic_DNA"/>
</dbReference>
<name>A0A2K2UAB7_9ACTN</name>
<keyword evidence="3" id="KW-1185">Reference proteome</keyword>
<protein>
    <recommendedName>
        <fullName evidence="4">PsbP C-terminal domain-containing protein</fullName>
    </recommendedName>
</protein>
<evidence type="ECO:0000256" key="1">
    <source>
        <dbReference type="SAM" id="SignalP"/>
    </source>
</evidence>
<evidence type="ECO:0000313" key="3">
    <source>
        <dbReference type="Proteomes" id="UP000236197"/>
    </source>
</evidence>
<dbReference type="OrthoDB" id="3176015at2"/>
<organism evidence="2 3">
    <name type="scientific">Enteroscipio rubneri</name>
    <dbReference type="NCBI Taxonomy" id="2070686"/>
    <lineage>
        <taxon>Bacteria</taxon>
        <taxon>Bacillati</taxon>
        <taxon>Actinomycetota</taxon>
        <taxon>Coriobacteriia</taxon>
        <taxon>Eggerthellales</taxon>
        <taxon>Eggerthellaceae</taxon>
        <taxon>Enteroscipio</taxon>
    </lineage>
</organism>
<accession>A0A2K2UAB7</accession>
<gene>
    <name evidence="2" type="ORF">C2L71_09055</name>
</gene>